<keyword evidence="3" id="KW-1185">Reference proteome</keyword>
<comment type="caution">
    <text evidence="2">The sequence shown here is derived from an EMBL/GenBank/DDBJ whole genome shotgun (WGS) entry which is preliminary data.</text>
</comment>
<name>A0ABQ7UVQ1_SOLTU</name>
<evidence type="ECO:0000259" key="1">
    <source>
        <dbReference type="Pfam" id="PF10551"/>
    </source>
</evidence>
<dbReference type="InterPro" id="IPR018289">
    <property type="entry name" value="MULE_transposase_dom"/>
</dbReference>
<organism evidence="2 3">
    <name type="scientific">Solanum tuberosum</name>
    <name type="common">Potato</name>
    <dbReference type="NCBI Taxonomy" id="4113"/>
    <lineage>
        <taxon>Eukaryota</taxon>
        <taxon>Viridiplantae</taxon>
        <taxon>Streptophyta</taxon>
        <taxon>Embryophyta</taxon>
        <taxon>Tracheophyta</taxon>
        <taxon>Spermatophyta</taxon>
        <taxon>Magnoliopsida</taxon>
        <taxon>eudicotyledons</taxon>
        <taxon>Gunneridae</taxon>
        <taxon>Pentapetalae</taxon>
        <taxon>asterids</taxon>
        <taxon>lamiids</taxon>
        <taxon>Solanales</taxon>
        <taxon>Solanaceae</taxon>
        <taxon>Solanoideae</taxon>
        <taxon>Solaneae</taxon>
        <taxon>Solanum</taxon>
    </lineage>
</organism>
<sequence>MLLIAWADVEVENQFTWTWFLELVKNDLDLGEGRQLSIITDMQKGLEIAVENVLPLVEHRKCARRVLANWCKN</sequence>
<dbReference type="Pfam" id="PF10551">
    <property type="entry name" value="MULE"/>
    <property type="match status" value="1"/>
</dbReference>
<accession>A0ABQ7UVQ1</accession>
<dbReference type="PANTHER" id="PTHR31973:SF197">
    <property type="entry name" value="SWIM-TYPE DOMAIN-CONTAINING PROTEIN"/>
    <property type="match status" value="1"/>
</dbReference>
<feature type="domain" description="MULE transposase" evidence="1">
    <location>
        <begin position="3"/>
        <end position="69"/>
    </location>
</feature>
<evidence type="ECO:0000313" key="3">
    <source>
        <dbReference type="Proteomes" id="UP000826656"/>
    </source>
</evidence>
<protein>
    <recommendedName>
        <fullName evidence="1">MULE transposase domain-containing protein</fullName>
    </recommendedName>
</protein>
<dbReference type="PANTHER" id="PTHR31973">
    <property type="entry name" value="POLYPROTEIN, PUTATIVE-RELATED"/>
    <property type="match status" value="1"/>
</dbReference>
<dbReference type="Proteomes" id="UP000826656">
    <property type="component" value="Unassembled WGS sequence"/>
</dbReference>
<gene>
    <name evidence="2" type="ORF">KY290_025095</name>
</gene>
<dbReference type="EMBL" id="JAIVGD010000018">
    <property type="protein sequence ID" value="KAH0754825.1"/>
    <property type="molecule type" value="Genomic_DNA"/>
</dbReference>
<proteinExistence type="predicted"/>
<reference evidence="2 3" key="1">
    <citation type="journal article" date="2021" name="bioRxiv">
        <title>Chromosome-scale and haplotype-resolved genome assembly of a tetraploid potato cultivar.</title>
        <authorList>
            <person name="Sun H."/>
            <person name="Jiao W.-B."/>
            <person name="Krause K."/>
            <person name="Campoy J.A."/>
            <person name="Goel M."/>
            <person name="Folz-Donahue K."/>
            <person name="Kukat C."/>
            <person name="Huettel B."/>
            <person name="Schneeberger K."/>
        </authorList>
    </citation>
    <scope>NUCLEOTIDE SEQUENCE [LARGE SCALE GENOMIC DNA]</scope>
    <source>
        <strain evidence="2">SolTubOtavaFocal</strain>
        <tissue evidence="2">Leaves</tissue>
    </source>
</reference>
<evidence type="ECO:0000313" key="2">
    <source>
        <dbReference type="EMBL" id="KAH0754825.1"/>
    </source>
</evidence>